<accession>A0A7S4MX39</accession>
<feature type="compositionally biased region" description="Polar residues" evidence="1">
    <location>
        <begin position="79"/>
        <end position="98"/>
    </location>
</feature>
<protein>
    <submittedName>
        <fullName evidence="2">Uncharacterized protein</fullName>
    </submittedName>
</protein>
<feature type="compositionally biased region" description="Polar residues" evidence="1">
    <location>
        <begin position="146"/>
        <end position="158"/>
    </location>
</feature>
<reference evidence="2" key="1">
    <citation type="submission" date="2021-01" db="EMBL/GenBank/DDBJ databases">
        <authorList>
            <person name="Corre E."/>
            <person name="Pelletier E."/>
            <person name="Niang G."/>
            <person name="Scheremetjew M."/>
            <person name="Finn R."/>
            <person name="Kale V."/>
            <person name="Holt S."/>
            <person name="Cochrane G."/>
            <person name="Meng A."/>
            <person name="Brown T."/>
            <person name="Cohen L."/>
        </authorList>
    </citation>
    <scope>NUCLEOTIDE SEQUENCE</scope>
    <source>
        <strain evidence="2">Isolate 1302-5</strain>
    </source>
</reference>
<feature type="compositionally biased region" description="Basic and acidic residues" evidence="1">
    <location>
        <begin position="34"/>
        <end position="50"/>
    </location>
</feature>
<evidence type="ECO:0000313" key="2">
    <source>
        <dbReference type="EMBL" id="CAE2250563.1"/>
    </source>
</evidence>
<proteinExistence type="predicted"/>
<feature type="compositionally biased region" description="Low complexity" evidence="1">
    <location>
        <begin position="17"/>
        <end position="28"/>
    </location>
</feature>
<name>A0A7S4MX39_9STRA</name>
<dbReference type="EMBL" id="HBKQ01031075">
    <property type="protein sequence ID" value="CAE2250563.1"/>
    <property type="molecule type" value="Transcribed_RNA"/>
</dbReference>
<feature type="region of interest" description="Disordered" evidence="1">
    <location>
        <begin position="17"/>
        <end position="219"/>
    </location>
</feature>
<feature type="compositionally biased region" description="Gly residues" evidence="1">
    <location>
        <begin position="161"/>
        <end position="170"/>
    </location>
</feature>
<evidence type="ECO:0000256" key="1">
    <source>
        <dbReference type="SAM" id="MobiDB-lite"/>
    </source>
</evidence>
<organism evidence="2">
    <name type="scientific">Odontella aurita</name>
    <dbReference type="NCBI Taxonomy" id="265563"/>
    <lineage>
        <taxon>Eukaryota</taxon>
        <taxon>Sar</taxon>
        <taxon>Stramenopiles</taxon>
        <taxon>Ochrophyta</taxon>
        <taxon>Bacillariophyta</taxon>
        <taxon>Mediophyceae</taxon>
        <taxon>Biddulphiophycidae</taxon>
        <taxon>Eupodiscales</taxon>
        <taxon>Odontellaceae</taxon>
        <taxon>Odontella</taxon>
    </lineage>
</organism>
<sequence>MPRLFSSCSQNRRIVRSEASGSISAASAPQLLRSDSEHGYYDYRQNERLAQHAGGSSTVVDRDPASRGNQTGGHHLRSSSDSNVQRGGAPPSSSSRLRSQFKRGGSMPNMGRLCSEDGMTMRVPIPDRSQLRRRPVQHALSADSAVRSSPQMRRQPSGRNVHGGGSGGGGHHSDDGNGNSNSSAGPPQRRRSSSSRHLLSADRGGAQHQHHHQHHQQADYSALLPRTIGDPIPGAAGVYRVVAESVEVQSCADGYECSDKAVGTLSVGTYAPIAEVRKIPDVATRGRLAGGFGWVTLEDHVTDASCLRRIMTGTYQVTCMSVAISRTASRSEEGGSHGSSERTGTLGMDEYIDISDVRLVQTEGRVRGRLASGEGWITIVDTAAGRECARAVPLGAYKTLAQTIETRHARKDSKVIDKLDPGCLVQVVQTQFVPNDKRVRARLSTGGWISLIDTAHARLAAVPFPPGAYRGASSSSKSSRIVDPFSTPGWSSSPVHAGACVEVIETSLTKNDMSVRGRLASGGYVEIEHEPPGPTDLFPAAYPSRRNTKFAKEKFHPVHVGVYYVTAERLDAHKTAETTILRGGVSREADVVGTFPKMTPVEVAETVYLHRERRVRGRLATGQWITIVDCGPESAADIPSDNPASSAAATPLDRAKPLKLGRYETGVEQLVVCRGVRTSSGKWRRMYIRERFEVVETRMVRSDQRIRVRRAEGGWVSLINTSDNKQYAKKCD</sequence>
<gene>
    <name evidence="2" type="ORF">OAUR00152_LOCUS21110</name>
</gene>
<dbReference type="AlphaFoldDB" id="A0A7S4MX39"/>